<feature type="transmembrane region" description="Helical" evidence="1">
    <location>
        <begin position="87"/>
        <end position="115"/>
    </location>
</feature>
<evidence type="ECO:0000259" key="2">
    <source>
        <dbReference type="Pfam" id="PF13828"/>
    </source>
</evidence>
<feature type="domain" description="DUF4190" evidence="2">
    <location>
        <begin position="41"/>
        <end position="106"/>
    </location>
</feature>
<accession>A0ABS8BET2</accession>
<organism evidence="3 4">
    <name type="scientific">Streptomyces antimicrobicus</name>
    <dbReference type="NCBI Taxonomy" id="2883108"/>
    <lineage>
        <taxon>Bacteria</taxon>
        <taxon>Bacillati</taxon>
        <taxon>Actinomycetota</taxon>
        <taxon>Actinomycetes</taxon>
        <taxon>Kitasatosporales</taxon>
        <taxon>Streptomycetaceae</taxon>
        <taxon>Streptomyces</taxon>
    </lineage>
</organism>
<dbReference type="Pfam" id="PF13828">
    <property type="entry name" value="DUF4190"/>
    <property type="match status" value="1"/>
</dbReference>
<sequence>HPGGPPAAPAGYGYAGQPGYPAPSGYPPYGAYAAPRSNGFGVASLVLGILSVVGCVASFFGILAGGLAIVFGALGRGKASRGEADNGGVALAGLILGIVGVVLGVLMVLIMFGALRDLGPLPDDDRPRSRYPSTERV</sequence>
<keyword evidence="1" id="KW-0812">Transmembrane</keyword>
<evidence type="ECO:0000256" key="1">
    <source>
        <dbReference type="SAM" id="Phobius"/>
    </source>
</evidence>
<dbReference type="EMBL" id="JAJAUY010000168">
    <property type="protein sequence ID" value="MCB5183016.1"/>
    <property type="molecule type" value="Genomic_DNA"/>
</dbReference>
<dbReference type="RefSeq" id="WP_226730190.1">
    <property type="nucleotide sequence ID" value="NZ_JAJAUY010000168.1"/>
</dbReference>
<keyword evidence="4" id="KW-1185">Reference proteome</keyword>
<dbReference type="Proteomes" id="UP001199054">
    <property type="component" value="Unassembled WGS sequence"/>
</dbReference>
<reference evidence="3 4" key="1">
    <citation type="submission" date="2021-10" db="EMBL/GenBank/DDBJ databases">
        <title>Streptomyces sp. strain SMC 277, a novel streptomycete isolated from soil.</title>
        <authorList>
            <person name="Chanama M."/>
        </authorList>
    </citation>
    <scope>NUCLEOTIDE SEQUENCE [LARGE SCALE GENOMIC DNA]</scope>
    <source>
        <strain evidence="3 4">SMC 277</strain>
    </source>
</reference>
<evidence type="ECO:0000313" key="3">
    <source>
        <dbReference type="EMBL" id="MCB5183016.1"/>
    </source>
</evidence>
<feature type="non-terminal residue" evidence="3">
    <location>
        <position position="1"/>
    </location>
</feature>
<protein>
    <submittedName>
        <fullName evidence="3">DUF4190 domain-containing protein</fullName>
    </submittedName>
</protein>
<gene>
    <name evidence="3" type="ORF">LG632_27135</name>
</gene>
<keyword evidence="1" id="KW-0472">Membrane</keyword>
<name>A0ABS8BET2_9ACTN</name>
<dbReference type="InterPro" id="IPR025241">
    <property type="entry name" value="DUF4190"/>
</dbReference>
<comment type="caution">
    <text evidence="3">The sequence shown here is derived from an EMBL/GenBank/DDBJ whole genome shotgun (WGS) entry which is preliminary data.</text>
</comment>
<evidence type="ECO:0000313" key="4">
    <source>
        <dbReference type="Proteomes" id="UP001199054"/>
    </source>
</evidence>
<keyword evidence="1" id="KW-1133">Transmembrane helix</keyword>
<feature type="transmembrane region" description="Helical" evidence="1">
    <location>
        <begin position="45"/>
        <end position="75"/>
    </location>
</feature>
<proteinExistence type="predicted"/>